<evidence type="ECO:0000313" key="1">
    <source>
        <dbReference type="EMBL" id="TDC32829.1"/>
    </source>
</evidence>
<comment type="caution">
    <text evidence="1">The sequence shown here is derived from an EMBL/GenBank/DDBJ whole genome shotgun (WGS) entry which is preliminary data.</text>
</comment>
<dbReference type="PANTHER" id="PTHR37950:SF1">
    <property type="entry name" value="4-HYDROXYPHENYLACETATE CATABOLISM PROTEIN"/>
    <property type="match status" value="1"/>
</dbReference>
<dbReference type="SUPFAM" id="SSF55331">
    <property type="entry name" value="Tautomerase/MIF"/>
    <property type="match status" value="1"/>
</dbReference>
<dbReference type="EMBL" id="SMKA01000019">
    <property type="protein sequence ID" value="TDC32829.1"/>
    <property type="molecule type" value="Genomic_DNA"/>
</dbReference>
<dbReference type="Pfam" id="PF02962">
    <property type="entry name" value="CHMI"/>
    <property type="match status" value="1"/>
</dbReference>
<dbReference type="Gene3D" id="3.30.429.10">
    <property type="entry name" value="Macrophage Migration Inhibitory Factor"/>
    <property type="match status" value="1"/>
</dbReference>
<protein>
    <submittedName>
        <fullName evidence="1">Isomerase</fullName>
    </submittedName>
</protein>
<dbReference type="GO" id="GO:0008704">
    <property type="term" value="F:5-carboxymethyl-2-hydroxymuconate delta-isomerase activity"/>
    <property type="evidence" value="ECO:0007669"/>
    <property type="project" value="InterPro"/>
</dbReference>
<dbReference type="OrthoDB" id="7203947at2"/>
<evidence type="ECO:0000313" key="2">
    <source>
        <dbReference type="Proteomes" id="UP000295075"/>
    </source>
</evidence>
<sequence>MPQITVEYSESLAEAFDRRGFALALHPAAADLIGSSVPGFKTRFVRLDDAVIGTGDPAEAMIHISIAVLPGRDAALKDRLGDLTLTTLADHLKPTPDLNTQLTVEIRDLATYHKWAADL</sequence>
<dbReference type="InterPro" id="IPR014347">
    <property type="entry name" value="Tautomerase/MIF_sf"/>
</dbReference>
<proteinExistence type="predicted"/>
<reference evidence="1 2" key="1">
    <citation type="submission" date="2019-03" db="EMBL/GenBank/DDBJ databases">
        <title>Draft genome sequences of novel Actinobacteria.</title>
        <authorList>
            <person name="Sahin N."/>
            <person name="Ay H."/>
            <person name="Saygin H."/>
        </authorList>
    </citation>
    <scope>NUCLEOTIDE SEQUENCE [LARGE SCALE GENOMIC DNA]</scope>
    <source>
        <strain evidence="1 2">JCM 30547</strain>
    </source>
</reference>
<organism evidence="1 2">
    <name type="scientific">Kribbella albertanoniae</name>
    <dbReference type="NCBI Taxonomy" id="1266829"/>
    <lineage>
        <taxon>Bacteria</taxon>
        <taxon>Bacillati</taxon>
        <taxon>Actinomycetota</taxon>
        <taxon>Actinomycetes</taxon>
        <taxon>Propionibacteriales</taxon>
        <taxon>Kribbellaceae</taxon>
        <taxon>Kribbella</taxon>
    </lineage>
</organism>
<keyword evidence="1" id="KW-0413">Isomerase</keyword>
<dbReference type="PANTHER" id="PTHR37950">
    <property type="entry name" value="4-HYDROXYPHENYLACETATE CATABOLISM PROTEIN"/>
    <property type="match status" value="1"/>
</dbReference>
<accession>A0A4R4QCF2</accession>
<keyword evidence="2" id="KW-1185">Reference proteome</keyword>
<dbReference type="InterPro" id="IPR004220">
    <property type="entry name" value="5-COMe_2-OHmuconate_Isoase"/>
</dbReference>
<dbReference type="AlphaFoldDB" id="A0A4R4QCF2"/>
<dbReference type="RefSeq" id="WP_132404058.1">
    <property type="nucleotide sequence ID" value="NZ_SMKA01000019.1"/>
</dbReference>
<name>A0A4R4QCF2_9ACTN</name>
<dbReference type="Proteomes" id="UP000295075">
    <property type="component" value="Unassembled WGS sequence"/>
</dbReference>
<gene>
    <name evidence="1" type="ORF">E1261_07650</name>
</gene>